<feature type="compositionally biased region" description="Low complexity" evidence="2">
    <location>
        <begin position="455"/>
        <end position="469"/>
    </location>
</feature>
<feature type="region of interest" description="Disordered" evidence="2">
    <location>
        <begin position="364"/>
        <end position="413"/>
    </location>
</feature>
<gene>
    <name evidence="3" type="ORF">I316_00002</name>
</gene>
<feature type="compositionally biased region" description="Low complexity" evidence="2">
    <location>
        <begin position="372"/>
        <end position="386"/>
    </location>
</feature>
<reference evidence="4" key="2">
    <citation type="submission" date="2013-12" db="EMBL/GenBank/DDBJ databases">
        <title>Evolution of pathogenesis and genome organization in the Tremellales.</title>
        <authorList>
            <person name="Cuomo C."/>
            <person name="Litvintseva A."/>
            <person name="Heitman J."/>
            <person name="Chen Y."/>
            <person name="Sun S."/>
            <person name="Springer D."/>
            <person name="Dromer F."/>
            <person name="Young S."/>
            <person name="Zeng Q."/>
            <person name="Chapman S."/>
            <person name="Gujja S."/>
            <person name="Saif S."/>
            <person name="Birren B."/>
        </authorList>
    </citation>
    <scope>NUCLEOTIDE SEQUENCE [LARGE SCALE GENOMIC DNA]</scope>
    <source>
        <strain evidence="4">BCC8398</strain>
    </source>
</reference>
<proteinExistence type="predicted"/>
<name>A0A1B9H3E5_9TREE</name>
<evidence type="ECO:0000313" key="3">
    <source>
        <dbReference type="EMBL" id="OCF37778.1"/>
    </source>
</evidence>
<organism evidence="3 4">
    <name type="scientific">Kwoniella heveanensis BCC8398</name>
    <dbReference type="NCBI Taxonomy" id="1296120"/>
    <lineage>
        <taxon>Eukaryota</taxon>
        <taxon>Fungi</taxon>
        <taxon>Dikarya</taxon>
        <taxon>Basidiomycota</taxon>
        <taxon>Agaricomycotina</taxon>
        <taxon>Tremellomycetes</taxon>
        <taxon>Tremellales</taxon>
        <taxon>Cryptococcaceae</taxon>
        <taxon>Kwoniella</taxon>
    </lineage>
</organism>
<protein>
    <submittedName>
        <fullName evidence="3">Uncharacterized protein</fullName>
    </submittedName>
</protein>
<dbReference type="Proteomes" id="UP000092666">
    <property type="component" value="Unassembled WGS sequence"/>
</dbReference>
<keyword evidence="1" id="KW-0175">Coiled coil</keyword>
<feature type="region of interest" description="Disordered" evidence="2">
    <location>
        <begin position="432"/>
        <end position="473"/>
    </location>
</feature>
<feature type="region of interest" description="Disordered" evidence="2">
    <location>
        <begin position="110"/>
        <end position="161"/>
    </location>
</feature>
<reference evidence="3 4" key="1">
    <citation type="submission" date="2013-07" db="EMBL/GenBank/DDBJ databases">
        <title>The Genome Sequence of Cryptococcus heveanensis BCC8398.</title>
        <authorList>
            <consortium name="The Broad Institute Genome Sequencing Platform"/>
            <person name="Cuomo C."/>
            <person name="Litvintseva A."/>
            <person name="Chen Y."/>
            <person name="Heitman J."/>
            <person name="Sun S."/>
            <person name="Springer D."/>
            <person name="Dromer F."/>
            <person name="Young S.K."/>
            <person name="Zeng Q."/>
            <person name="Gargeya S."/>
            <person name="Fitzgerald M."/>
            <person name="Abouelleil A."/>
            <person name="Alvarado L."/>
            <person name="Berlin A.M."/>
            <person name="Chapman S.B."/>
            <person name="Dewar J."/>
            <person name="Goldberg J."/>
            <person name="Griggs A."/>
            <person name="Gujja S."/>
            <person name="Hansen M."/>
            <person name="Howarth C."/>
            <person name="Imamovic A."/>
            <person name="Larimer J."/>
            <person name="McCowan C."/>
            <person name="Murphy C."/>
            <person name="Pearson M."/>
            <person name="Priest M."/>
            <person name="Roberts A."/>
            <person name="Saif S."/>
            <person name="Shea T."/>
            <person name="Sykes S."/>
            <person name="Wortman J."/>
            <person name="Nusbaum C."/>
            <person name="Birren B."/>
        </authorList>
    </citation>
    <scope>NUCLEOTIDE SEQUENCE [LARGE SCALE GENOMIC DNA]</scope>
    <source>
        <strain evidence="3 4">BCC8398</strain>
    </source>
</reference>
<evidence type="ECO:0000256" key="1">
    <source>
        <dbReference type="SAM" id="Coils"/>
    </source>
</evidence>
<feature type="coiled-coil region" evidence="1">
    <location>
        <begin position="60"/>
        <end position="97"/>
    </location>
</feature>
<feature type="compositionally biased region" description="Low complexity" evidence="2">
    <location>
        <begin position="404"/>
        <end position="413"/>
    </location>
</feature>
<feature type="compositionally biased region" description="Polar residues" evidence="2">
    <location>
        <begin position="432"/>
        <end position="443"/>
    </location>
</feature>
<feature type="region of interest" description="Disordered" evidence="2">
    <location>
        <begin position="1"/>
        <end position="58"/>
    </location>
</feature>
<feature type="compositionally biased region" description="Pro residues" evidence="2">
    <location>
        <begin position="387"/>
        <end position="403"/>
    </location>
</feature>
<evidence type="ECO:0000313" key="4">
    <source>
        <dbReference type="Proteomes" id="UP000092666"/>
    </source>
</evidence>
<evidence type="ECO:0000256" key="2">
    <source>
        <dbReference type="SAM" id="MobiDB-lite"/>
    </source>
</evidence>
<accession>A0A1B9H3E5</accession>
<dbReference type="EMBL" id="KI669492">
    <property type="protein sequence ID" value="OCF37778.1"/>
    <property type="molecule type" value="Genomic_DNA"/>
</dbReference>
<dbReference type="AlphaFoldDB" id="A0A1B9H3E5"/>
<sequence length="575" mass="62741">MPRFLKSLFKPSSGPRHPHHQGQRDNNGPDKNYEIQIRPSPSSPFSAPDISASSPHDDLLNLLEKELQGQSQDRKQIERLQRSLEKQRRGGNEEEDETLRRLIKALQEIDGPNEARAGGSEPGKLTLNIRQQGNDDVASGGQTFRRKYKDKAVDRLSQSSSKLTGRKERLLDPVIRGCSVASESGEKLLHSYIGKGPNGHLVERVIALLEAQRDELSDIAPYTGRRRYPALVTLEQIYEKVEIGLESTAGMTEAEAKDNLVTLVQVLQEGPDYLIDIILIQSIIHHASIISIPFSIEICDVLHRAIDDQSDLYTFRRGAESIIAIASALDRDLLEDKECLEAYKIIGVLVKQLQVRLASSVLPTPKPSVPATPSGLSTPSLDTPTPLTLPPTPTPKGSIPPSPSTTTLSSASTVSAPASPVFKAMTTSELQSAYGTGQSTPATSKPLPGLSSYNATPSTSKAPTPSSGAKVATPAEGQLLTRSALDLVLRQETLAQADSSGQWAGEVSWDDLRKAWIPHYVEKLKVSDLADGEVPDTTPAGFKTKQKDAWGNKIGFYGPNKEMYYKEEPKWELPD</sequence>
<dbReference type="OrthoDB" id="2575502at2759"/>
<keyword evidence="4" id="KW-1185">Reference proteome</keyword>